<organism evidence="3 4">
    <name type="scientific">Marinicrinis lubricantis</name>
    <dbReference type="NCBI Taxonomy" id="2086470"/>
    <lineage>
        <taxon>Bacteria</taxon>
        <taxon>Bacillati</taxon>
        <taxon>Bacillota</taxon>
        <taxon>Bacilli</taxon>
        <taxon>Bacillales</taxon>
        <taxon>Paenibacillaceae</taxon>
    </lineage>
</organism>
<dbReference type="InterPro" id="IPR018711">
    <property type="entry name" value="NAGPA"/>
</dbReference>
<reference evidence="4" key="1">
    <citation type="journal article" date="2019" name="Int. J. Syst. Evol. Microbiol.">
        <title>The Global Catalogue of Microorganisms (GCM) 10K type strain sequencing project: providing services to taxonomists for standard genome sequencing and annotation.</title>
        <authorList>
            <consortium name="The Broad Institute Genomics Platform"/>
            <consortium name="The Broad Institute Genome Sequencing Center for Infectious Disease"/>
            <person name="Wu L."/>
            <person name="Ma J."/>
        </authorList>
    </citation>
    <scope>NUCLEOTIDE SEQUENCE [LARGE SCALE GENOMIC DNA]</scope>
    <source>
        <strain evidence="4">CCM 8749</strain>
    </source>
</reference>
<dbReference type="Pfam" id="PF07833">
    <property type="entry name" value="Cu_amine_oxidN1"/>
    <property type="match status" value="1"/>
</dbReference>
<dbReference type="EMBL" id="JBHSQV010000178">
    <property type="protein sequence ID" value="MFC5988198.1"/>
    <property type="molecule type" value="Genomic_DNA"/>
</dbReference>
<proteinExistence type="predicted"/>
<dbReference type="SUPFAM" id="SSF55383">
    <property type="entry name" value="Copper amine oxidase, domain N"/>
    <property type="match status" value="1"/>
</dbReference>
<comment type="caution">
    <text evidence="3">The sequence shown here is derived from an EMBL/GenBank/DDBJ whole genome shotgun (WGS) entry which is preliminary data.</text>
</comment>
<dbReference type="Pfam" id="PF09992">
    <property type="entry name" value="NAGPA"/>
    <property type="match status" value="1"/>
</dbReference>
<feature type="domain" description="Copper amine oxidase-like N-terminal" evidence="1">
    <location>
        <begin position="642"/>
        <end position="747"/>
    </location>
</feature>
<sequence length="749" mass="81466">MGPSVSEGTVITSPIKLQGLYTFGINQNNKPVIDMYTFQGQITAANGSMFPLEGINQTYYWVSKTEHSHQNKIYLYTSAWGSKDRGNDGATTPTEVLIRNGIIEQISIGQKLDMLVPEDGYILRAAGTAKTYVEQNLKVGDPIHIDYSMQSTNPNNTEDPTTFKMLIGGHTILVKDGQAAQYSRDVSGIGGNRSRTGVGYTQDRRYVYLITADHSADSAGLTVSEFQRLMLKLGIYQGINLDGGGSTQLVSRPLGAVNPVLVNTTEFGGQRQIVNGIGVYSTAPQGTVKGIFVDGTDVLFIGEKASFSLRAYDQYYNPMSIGTDQVKWSVKNGVGAFANGEFVAVGKGTETISAVSGNAKATKEVRIIGSEEVQSLQLSLGQTVMVTPGTTIPLTAEAVLQDGSKRSVPLTSLEWEFRGFQGALGEQGIDVQSVNGTGTAQIIARYDGFSTMLTLHSGEDRLFADFDTKQLAPAVKVTPTEIRGAVTTAQVGGSSGNALRIDYDFTEGAGTKAVYAAFNNDLGVAVEGEPMQMKMDLYGDNSYNWVRAIVVDANGKEQYVDFTRNVNWTGWQTVTADLTPLDLAYPIKLKRIYVVNPEDGQDERAAVGSMAIDNIKFQYPVERAQASYSTVYFKVGSKEMNVDGIAMKVDQAPIVNNYNTMIPIRFIVDALGGEVIWNNQAKKLTIIKGDSLIDMWLDNPEMIYNGKRVTAPIAPQAMNGRTMVPLRFIAETLGWKVGWDQKTNSITLQ</sequence>
<evidence type="ECO:0000313" key="3">
    <source>
        <dbReference type="EMBL" id="MFC5988198.1"/>
    </source>
</evidence>
<dbReference type="RefSeq" id="WP_379895657.1">
    <property type="nucleotide sequence ID" value="NZ_CBCSCT010000017.1"/>
</dbReference>
<dbReference type="InterPro" id="IPR036582">
    <property type="entry name" value="Mao_N_sf"/>
</dbReference>
<protein>
    <submittedName>
        <fullName evidence="3">Stalk domain-containing protein</fullName>
    </submittedName>
</protein>
<evidence type="ECO:0000259" key="1">
    <source>
        <dbReference type="Pfam" id="PF07833"/>
    </source>
</evidence>
<dbReference type="PANTHER" id="PTHR40446">
    <property type="entry name" value="N-ACETYLGLUCOSAMINE-1-PHOSPHODIESTER ALPHA-N-ACETYLGLUCOSAMINIDASE"/>
    <property type="match status" value="1"/>
</dbReference>
<dbReference type="Proteomes" id="UP001596250">
    <property type="component" value="Unassembled WGS sequence"/>
</dbReference>
<dbReference type="Gene3D" id="3.30.457.10">
    <property type="entry name" value="Copper amine oxidase-like, N-terminal domain"/>
    <property type="match status" value="1"/>
</dbReference>
<dbReference type="Gene3D" id="2.60.120.430">
    <property type="entry name" value="Galactose-binding lectin"/>
    <property type="match status" value="1"/>
</dbReference>
<dbReference type="PANTHER" id="PTHR40446:SF2">
    <property type="entry name" value="N-ACETYLGLUCOSAMINE-1-PHOSPHODIESTER ALPHA-N-ACETYLGLUCOSAMINIDASE"/>
    <property type="match status" value="1"/>
</dbReference>
<gene>
    <name evidence="3" type="ORF">ACFPXP_17490</name>
</gene>
<accession>A0ABW1ITN7</accession>
<keyword evidence="4" id="KW-1185">Reference proteome</keyword>
<evidence type="ECO:0000259" key="2">
    <source>
        <dbReference type="Pfam" id="PF09992"/>
    </source>
</evidence>
<name>A0ABW1ITN7_9BACL</name>
<dbReference type="InterPro" id="IPR012854">
    <property type="entry name" value="Cu_amine_oxidase-like_N"/>
</dbReference>
<feature type="domain" description="Phosphodiester glycosidase" evidence="2">
    <location>
        <begin position="97"/>
        <end position="280"/>
    </location>
</feature>
<evidence type="ECO:0000313" key="4">
    <source>
        <dbReference type="Proteomes" id="UP001596250"/>
    </source>
</evidence>